<evidence type="ECO:0000313" key="3">
    <source>
        <dbReference type="Proteomes" id="UP000838412"/>
    </source>
</evidence>
<proteinExistence type="predicted"/>
<sequence length="90" mass="10299">MLPHVQKKSDRWSVCVQKVPKTYDYIKELQAAIVDRRIQSDYGMSRTQPMAEDDPRCRGHLSAVPAPTTSAVVEQHRSRIDRSTQDSQDT</sequence>
<protein>
    <submittedName>
        <fullName evidence="2">Hypp6557 protein</fullName>
    </submittedName>
</protein>
<evidence type="ECO:0000256" key="1">
    <source>
        <dbReference type="SAM" id="MobiDB-lite"/>
    </source>
</evidence>
<evidence type="ECO:0000313" key="2">
    <source>
        <dbReference type="EMBL" id="CAH1242303.1"/>
    </source>
</evidence>
<organism evidence="2 3">
    <name type="scientific">Branchiostoma lanceolatum</name>
    <name type="common">Common lancelet</name>
    <name type="synonym">Amphioxus lanceolatum</name>
    <dbReference type="NCBI Taxonomy" id="7740"/>
    <lineage>
        <taxon>Eukaryota</taxon>
        <taxon>Metazoa</taxon>
        <taxon>Chordata</taxon>
        <taxon>Cephalochordata</taxon>
        <taxon>Leptocardii</taxon>
        <taxon>Amphioxiformes</taxon>
        <taxon>Branchiostomatidae</taxon>
        <taxon>Branchiostoma</taxon>
    </lineage>
</organism>
<dbReference type="EMBL" id="OV696697">
    <property type="protein sequence ID" value="CAH1242303.1"/>
    <property type="molecule type" value="Genomic_DNA"/>
</dbReference>
<feature type="compositionally biased region" description="Basic and acidic residues" evidence="1">
    <location>
        <begin position="74"/>
        <end position="84"/>
    </location>
</feature>
<feature type="region of interest" description="Disordered" evidence="1">
    <location>
        <begin position="45"/>
        <end position="90"/>
    </location>
</feature>
<name>A0A8J9YV12_BRALA</name>
<reference evidence="2" key="1">
    <citation type="submission" date="2022-01" db="EMBL/GenBank/DDBJ databases">
        <authorList>
            <person name="Braso-Vives M."/>
        </authorList>
    </citation>
    <scope>NUCLEOTIDE SEQUENCE</scope>
</reference>
<keyword evidence="3" id="KW-1185">Reference proteome</keyword>
<gene>
    <name evidence="2" type="primary">Hypp6557</name>
    <name evidence="2" type="ORF">BLAG_LOCUS5607</name>
</gene>
<accession>A0A8J9YV12</accession>
<dbReference type="AlphaFoldDB" id="A0A8J9YV12"/>
<dbReference type="Proteomes" id="UP000838412">
    <property type="component" value="Chromosome 12"/>
</dbReference>